<accession>A0A699LDH4</accession>
<dbReference type="GO" id="GO:0008168">
    <property type="term" value="F:methyltransferase activity"/>
    <property type="evidence" value="ECO:0007669"/>
    <property type="project" value="UniProtKB-KW"/>
</dbReference>
<keyword evidence="2" id="KW-0472">Membrane</keyword>
<evidence type="ECO:0000313" key="4">
    <source>
        <dbReference type="EMBL" id="GFB29466.1"/>
    </source>
</evidence>
<feature type="compositionally biased region" description="Low complexity" evidence="1">
    <location>
        <begin position="16"/>
        <end position="25"/>
    </location>
</feature>
<feature type="region of interest" description="Disordered" evidence="1">
    <location>
        <begin position="1"/>
        <end position="25"/>
    </location>
</feature>
<feature type="domain" description="DUF7780" evidence="3">
    <location>
        <begin position="129"/>
        <end position="431"/>
    </location>
</feature>
<reference evidence="4" key="1">
    <citation type="journal article" date="2019" name="Sci. Rep.">
        <title>Draft genome of Tanacetum cinerariifolium, the natural source of mosquito coil.</title>
        <authorList>
            <person name="Yamashiro T."/>
            <person name="Shiraishi A."/>
            <person name="Satake H."/>
            <person name="Nakayama K."/>
        </authorList>
    </citation>
    <scope>NUCLEOTIDE SEQUENCE</scope>
</reference>
<protein>
    <submittedName>
        <fullName evidence="4">Histone-lysine N-methyltransferase</fullName>
    </submittedName>
</protein>
<sequence>MGSTTKLSKRTSISHNSNNGNSVANGVGGEANWGMGFFLVFVPQEQHQKTQHEFNTTVFKRTNSSHIISKAQSTLSICALLIFVTLILFTLSTFEPNKSSSNRYHHYRRYLSDSHVNFYSKKYVKKHVAALQRLGTLYSRGTKAMNDLVLCHVAEHVTADEMKMFLRAFHRSGLLSKSDLLFIFESFRTPDYFDNVIRAENKLFLRLVEVSNASKNVTEFSTSLDVTQFTTSSKKELEKGETIWGRKNKICLNSSLSTELTRTSYGSVVGFGVGELDPENSLSGFLDHVPMSLRRWASYPMLLGRVRHSFKHVMLVDVKEVLLLGDPLPRVRTSSPETVVLSYSQPPTTKQNHKISDKTQKKTVNPQIIIGGGRGVRKLSAAMLMEIVRVTASNRKKSPNSSPITESVLLNRLVTNKYVLKSIRLVDSGESIQEASSLTGVEIANTIIAWRGNSNLDIEYMKHICSFKFEASVYPDCGRVKVQPL</sequence>
<comment type="caution">
    <text evidence="4">The sequence shown here is derived from an EMBL/GenBank/DDBJ whole genome shotgun (WGS) entry which is preliminary data.</text>
</comment>
<feature type="transmembrane region" description="Helical" evidence="2">
    <location>
        <begin position="74"/>
        <end position="94"/>
    </location>
</feature>
<evidence type="ECO:0000256" key="2">
    <source>
        <dbReference type="SAM" id="Phobius"/>
    </source>
</evidence>
<keyword evidence="4" id="KW-0489">Methyltransferase</keyword>
<keyword evidence="4" id="KW-0808">Transferase</keyword>
<keyword evidence="2" id="KW-0812">Transmembrane</keyword>
<organism evidence="4">
    <name type="scientific">Tanacetum cinerariifolium</name>
    <name type="common">Dalmatian daisy</name>
    <name type="synonym">Chrysanthemum cinerariifolium</name>
    <dbReference type="NCBI Taxonomy" id="118510"/>
    <lineage>
        <taxon>Eukaryota</taxon>
        <taxon>Viridiplantae</taxon>
        <taxon>Streptophyta</taxon>
        <taxon>Embryophyta</taxon>
        <taxon>Tracheophyta</taxon>
        <taxon>Spermatophyta</taxon>
        <taxon>Magnoliopsida</taxon>
        <taxon>eudicotyledons</taxon>
        <taxon>Gunneridae</taxon>
        <taxon>Pentapetalae</taxon>
        <taxon>asterids</taxon>
        <taxon>campanulids</taxon>
        <taxon>Asterales</taxon>
        <taxon>Asteraceae</taxon>
        <taxon>Asteroideae</taxon>
        <taxon>Anthemideae</taxon>
        <taxon>Anthemidinae</taxon>
        <taxon>Tanacetum</taxon>
    </lineage>
</organism>
<dbReference type="GO" id="GO:0032259">
    <property type="term" value="P:methylation"/>
    <property type="evidence" value="ECO:0007669"/>
    <property type="project" value="UniProtKB-KW"/>
</dbReference>
<gene>
    <name evidence="4" type="ORF">Tci_701437</name>
</gene>
<keyword evidence="2" id="KW-1133">Transmembrane helix</keyword>
<dbReference type="Pfam" id="PF25002">
    <property type="entry name" value="DUF7780"/>
    <property type="match status" value="1"/>
</dbReference>
<evidence type="ECO:0000256" key="1">
    <source>
        <dbReference type="SAM" id="MobiDB-lite"/>
    </source>
</evidence>
<dbReference type="PANTHER" id="PTHR34960">
    <property type="entry name" value="EMB|CAB68146.1-RELATED"/>
    <property type="match status" value="1"/>
</dbReference>
<feature type="compositionally biased region" description="Polar residues" evidence="1">
    <location>
        <begin position="1"/>
        <end position="15"/>
    </location>
</feature>
<dbReference type="AlphaFoldDB" id="A0A699LDH4"/>
<dbReference type="InterPro" id="IPR056682">
    <property type="entry name" value="DUF7780"/>
</dbReference>
<dbReference type="PANTHER" id="PTHR34960:SF1">
    <property type="entry name" value="EMB|CAB68146.1-RELATED"/>
    <property type="match status" value="1"/>
</dbReference>
<proteinExistence type="predicted"/>
<evidence type="ECO:0000259" key="3">
    <source>
        <dbReference type="Pfam" id="PF25002"/>
    </source>
</evidence>
<dbReference type="EMBL" id="BKCJ010595235">
    <property type="protein sequence ID" value="GFB29466.1"/>
    <property type="molecule type" value="Genomic_DNA"/>
</dbReference>
<name>A0A699LDH4_TANCI</name>